<organism evidence="1 2">
    <name type="scientific">Synaphobranchus kaupii</name>
    <name type="common">Kaup's arrowtooth eel</name>
    <dbReference type="NCBI Taxonomy" id="118154"/>
    <lineage>
        <taxon>Eukaryota</taxon>
        <taxon>Metazoa</taxon>
        <taxon>Chordata</taxon>
        <taxon>Craniata</taxon>
        <taxon>Vertebrata</taxon>
        <taxon>Euteleostomi</taxon>
        <taxon>Actinopterygii</taxon>
        <taxon>Neopterygii</taxon>
        <taxon>Teleostei</taxon>
        <taxon>Anguilliformes</taxon>
        <taxon>Synaphobranchidae</taxon>
        <taxon>Synaphobranchus</taxon>
    </lineage>
</organism>
<evidence type="ECO:0000313" key="2">
    <source>
        <dbReference type="Proteomes" id="UP001152622"/>
    </source>
</evidence>
<dbReference type="Gene3D" id="3.30.420.10">
    <property type="entry name" value="Ribonuclease H-like superfamily/Ribonuclease H"/>
    <property type="match status" value="1"/>
</dbReference>
<proteinExistence type="predicted"/>
<accession>A0A9Q1J6Y9</accession>
<sequence length="166" mass="18881">MDLVGPLPRTSRGHCYILVILDYATLYPEAVPLCTSITKAIACEVLQLVNWVGLTKKDPDRLMYPVLFQDIFSTLPGQTALVEHQIRLAPGTVVNMRPYRVPEARRQAIIAEEVQHHRREQQPQSGHSTAIAHSPVQRPLVKELWENYREAFSPHLEELVKTPQPC</sequence>
<dbReference type="OrthoDB" id="10030726at2759"/>
<comment type="caution">
    <text evidence="1">The sequence shown here is derived from an EMBL/GenBank/DDBJ whole genome shotgun (WGS) entry which is preliminary data.</text>
</comment>
<gene>
    <name evidence="1" type="ORF">SKAU_G00095710</name>
</gene>
<evidence type="ECO:0000313" key="1">
    <source>
        <dbReference type="EMBL" id="KAJ8369543.1"/>
    </source>
</evidence>
<reference evidence="1" key="1">
    <citation type="journal article" date="2023" name="Science">
        <title>Genome structures resolve the early diversification of teleost fishes.</title>
        <authorList>
            <person name="Parey E."/>
            <person name="Louis A."/>
            <person name="Montfort J."/>
            <person name="Bouchez O."/>
            <person name="Roques C."/>
            <person name="Iampietro C."/>
            <person name="Lluch J."/>
            <person name="Castinel A."/>
            <person name="Donnadieu C."/>
            <person name="Desvignes T."/>
            <person name="Floi Bucao C."/>
            <person name="Jouanno E."/>
            <person name="Wen M."/>
            <person name="Mejri S."/>
            <person name="Dirks R."/>
            <person name="Jansen H."/>
            <person name="Henkel C."/>
            <person name="Chen W.J."/>
            <person name="Zahm M."/>
            <person name="Cabau C."/>
            <person name="Klopp C."/>
            <person name="Thompson A.W."/>
            <person name="Robinson-Rechavi M."/>
            <person name="Braasch I."/>
            <person name="Lecointre G."/>
            <person name="Bobe J."/>
            <person name="Postlethwait J.H."/>
            <person name="Berthelot C."/>
            <person name="Roest Crollius H."/>
            <person name="Guiguen Y."/>
        </authorList>
    </citation>
    <scope>NUCLEOTIDE SEQUENCE</scope>
    <source>
        <strain evidence="1">WJC10195</strain>
    </source>
</reference>
<dbReference type="InterPro" id="IPR036397">
    <property type="entry name" value="RNaseH_sf"/>
</dbReference>
<dbReference type="Proteomes" id="UP001152622">
    <property type="component" value="Chromosome 3"/>
</dbReference>
<dbReference type="EMBL" id="JAINUF010000003">
    <property type="protein sequence ID" value="KAJ8369543.1"/>
    <property type="molecule type" value="Genomic_DNA"/>
</dbReference>
<protein>
    <submittedName>
        <fullName evidence="1">Uncharacterized protein</fullName>
    </submittedName>
</protein>
<keyword evidence="2" id="KW-1185">Reference proteome</keyword>
<name>A0A9Q1J6Y9_SYNKA</name>
<dbReference type="AlphaFoldDB" id="A0A9Q1J6Y9"/>
<dbReference type="GO" id="GO:0003676">
    <property type="term" value="F:nucleic acid binding"/>
    <property type="evidence" value="ECO:0007669"/>
    <property type="project" value="InterPro"/>
</dbReference>